<dbReference type="InterPro" id="IPR052155">
    <property type="entry name" value="Biofilm_reg_signaling"/>
</dbReference>
<dbReference type="PROSITE" id="PS50113">
    <property type="entry name" value="PAC"/>
    <property type="match status" value="1"/>
</dbReference>
<dbReference type="SMART" id="SM00091">
    <property type="entry name" value="PAS"/>
    <property type="match status" value="1"/>
</dbReference>
<dbReference type="PANTHER" id="PTHR44757">
    <property type="entry name" value="DIGUANYLATE CYCLASE DGCP"/>
    <property type="match status" value="1"/>
</dbReference>
<dbReference type="PROSITE" id="PS50112">
    <property type="entry name" value="PAS"/>
    <property type="match status" value="1"/>
</dbReference>
<dbReference type="SMART" id="SM00086">
    <property type="entry name" value="PAC"/>
    <property type="match status" value="1"/>
</dbReference>
<dbReference type="PANTHER" id="PTHR44757:SF2">
    <property type="entry name" value="BIOFILM ARCHITECTURE MAINTENANCE PROTEIN MBAA"/>
    <property type="match status" value="1"/>
</dbReference>
<evidence type="ECO:0000313" key="4">
    <source>
        <dbReference type="Proteomes" id="UP001210528"/>
    </source>
</evidence>
<reference evidence="3 4" key="1">
    <citation type="submission" date="2023-01" db="EMBL/GenBank/DDBJ databases">
        <title>Halorubrum ezzemoulense from Santa Pola, Spain.</title>
        <authorList>
            <person name="Feng Y."/>
            <person name="Louyakis A.S."/>
            <person name="Gogarten J.P."/>
        </authorList>
    </citation>
    <scope>NUCLEOTIDE SEQUENCE [LARGE SCALE GENOMIC DNA]</scope>
    <source>
        <strain evidence="3 4">AMM015</strain>
    </source>
</reference>
<comment type="caution">
    <text evidence="3">The sequence shown here is derived from an EMBL/GenBank/DDBJ whole genome shotgun (WGS) entry which is preliminary data.</text>
</comment>
<dbReference type="InterPro" id="IPR013655">
    <property type="entry name" value="PAS_fold_3"/>
</dbReference>
<gene>
    <name evidence="3" type="ORF">PM085_20690</name>
</gene>
<dbReference type="Proteomes" id="UP001210528">
    <property type="component" value="Unassembled WGS sequence"/>
</dbReference>
<keyword evidence="4" id="KW-1185">Reference proteome</keyword>
<evidence type="ECO:0000259" key="1">
    <source>
        <dbReference type="PROSITE" id="PS50112"/>
    </source>
</evidence>
<feature type="domain" description="PAC" evidence="2">
    <location>
        <begin position="88"/>
        <end position="139"/>
    </location>
</feature>
<organism evidence="3 4">
    <name type="scientific">Halorubrum ezzemoulense</name>
    <name type="common">Halorubrum chaoviator</name>
    <dbReference type="NCBI Taxonomy" id="337243"/>
    <lineage>
        <taxon>Archaea</taxon>
        <taxon>Methanobacteriati</taxon>
        <taxon>Methanobacteriota</taxon>
        <taxon>Stenosarchaea group</taxon>
        <taxon>Halobacteria</taxon>
        <taxon>Halobacteriales</taxon>
        <taxon>Haloferacaceae</taxon>
        <taxon>Halorubrum</taxon>
    </lineage>
</organism>
<proteinExistence type="predicted"/>
<dbReference type="EMBL" id="JAQLUK010000242">
    <property type="protein sequence ID" value="MDB2294613.1"/>
    <property type="molecule type" value="Genomic_DNA"/>
</dbReference>
<evidence type="ECO:0000313" key="3">
    <source>
        <dbReference type="EMBL" id="MDB2294613.1"/>
    </source>
</evidence>
<dbReference type="InterPro" id="IPR001610">
    <property type="entry name" value="PAC"/>
</dbReference>
<sequence length="163" mass="18796">MDDDTTHQENNNHKPEWYRTLVEEVNDLATVVDTDGTITYVSPAITRILGYDPGELVGHEGFEFVHPEDRERNADALESVLSNPSESETVEVRFRHADGSWRWIEATIQNRVDDDIIDGILLSSRDITERKEYDREARELAEEYEAVLNSVEDAIFLMNVRED</sequence>
<protein>
    <submittedName>
        <fullName evidence="3">PAS domain S-box protein</fullName>
    </submittedName>
</protein>
<accession>A0ABT4Z8X0</accession>
<evidence type="ECO:0000259" key="2">
    <source>
        <dbReference type="PROSITE" id="PS50113"/>
    </source>
</evidence>
<dbReference type="InterPro" id="IPR000700">
    <property type="entry name" value="PAS-assoc_C"/>
</dbReference>
<dbReference type="Pfam" id="PF08447">
    <property type="entry name" value="PAS_3"/>
    <property type="match status" value="1"/>
</dbReference>
<dbReference type="InterPro" id="IPR035965">
    <property type="entry name" value="PAS-like_dom_sf"/>
</dbReference>
<dbReference type="InterPro" id="IPR000014">
    <property type="entry name" value="PAS"/>
</dbReference>
<dbReference type="Gene3D" id="3.30.450.20">
    <property type="entry name" value="PAS domain"/>
    <property type="match status" value="1"/>
</dbReference>
<name>A0ABT4Z8X0_HALEZ</name>
<dbReference type="CDD" id="cd00130">
    <property type="entry name" value="PAS"/>
    <property type="match status" value="1"/>
</dbReference>
<feature type="domain" description="PAS" evidence="1">
    <location>
        <begin position="14"/>
        <end position="84"/>
    </location>
</feature>
<dbReference type="NCBIfam" id="TIGR00229">
    <property type="entry name" value="sensory_box"/>
    <property type="match status" value="1"/>
</dbReference>
<dbReference type="SUPFAM" id="SSF55785">
    <property type="entry name" value="PYP-like sensor domain (PAS domain)"/>
    <property type="match status" value="1"/>
</dbReference>
<dbReference type="RefSeq" id="WP_271970949.1">
    <property type="nucleotide sequence ID" value="NZ_JAQLUK010000242.1"/>
</dbReference>